<name>A0A250XNP9_9CHLO</name>
<dbReference type="EMBL" id="BEGY01000127">
    <property type="protein sequence ID" value="GAX84532.1"/>
    <property type="molecule type" value="Genomic_DNA"/>
</dbReference>
<gene>
    <name evidence="5" type="ORF">CEUSTIGMA_g11953.t1</name>
</gene>
<evidence type="ECO:0000256" key="4">
    <source>
        <dbReference type="SAM" id="Phobius"/>
    </source>
</evidence>
<feature type="compositionally biased region" description="Basic and acidic residues" evidence="3">
    <location>
        <begin position="466"/>
        <end position="479"/>
    </location>
</feature>
<keyword evidence="4" id="KW-0812">Transmembrane</keyword>
<sequence length="648" mass="71496">MGRARVALFGTHPVNFNGYSKVIHGLCKAVARSHSDDIELSVFGFQRVQNAPSAHRADFPADVQVFDALGADGGVGDGGFGFSHARAYVERVQPDVVVVFNDLLVLGRILGELSTASNRARFRLISYVDQVYLCQRPHNLQALCQLSDELIAFTDLWKECLRFQGVPERLPIHVLPHGFDPSTAFKVPRALVRRYLGIPPDDFVVLNLNRNTPRKRWDVCIQAFAEVVSRRPDARIFLLVGTDMKNGAWDIEELMQRELRKRGHPDEAAGMRRLIRIPHPQGLLDDDINMLYNACDVGINTCDGEGFGMCTFEHGGTGAPQIVPRLGGFLHFLDDDVATLIDPVLSLYADNIREGGFGGEMQVCRPCDFAEAILRYYDDPELRARHGDACAQRIRSDAHSLGAMAARFAAIVLPDGEDEVGRCERELLALREHMMDRLLAVLALVVATAVTVALLFAYMRRQGTRTERFTSSDDGEPKTKTASKPPSDYDLRMYVMQFYESTSNRRPTTEEVDRYAKTGSRAAARTAILRDLNDSSEDKQRFTDGDGGESDCSDVSSEVSCDDDASAYGGNADKKGSSDKKGGGALKKGNVDGFGSLPGAYDSTPGLIFDGGRTKPPDSLCLDRTDLLGRLRSISDDLENLQIYIQML</sequence>
<organism evidence="5 6">
    <name type="scientific">Chlamydomonas eustigma</name>
    <dbReference type="NCBI Taxonomy" id="1157962"/>
    <lineage>
        <taxon>Eukaryota</taxon>
        <taxon>Viridiplantae</taxon>
        <taxon>Chlorophyta</taxon>
        <taxon>core chlorophytes</taxon>
        <taxon>Chlorophyceae</taxon>
        <taxon>CS clade</taxon>
        <taxon>Chlamydomonadales</taxon>
        <taxon>Chlamydomonadaceae</taxon>
        <taxon>Chlamydomonas</taxon>
    </lineage>
</organism>
<dbReference type="Proteomes" id="UP000232323">
    <property type="component" value="Unassembled WGS sequence"/>
</dbReference>
<evidence type="ECO:0000256" key="3">
    <source>
        <dbReference type="SAM" id="MobiDB-lite"/>
    </source>
</evidence>
<proteinExistence type="predicted"/>
<dbReference type="Pfam" id="PF13692">
    <property type="entry name" value="Glyco_trans_1_4"/>
    <property type="match status" value="1"/>
</dbReference>
<feature type="transmembrane region" description="Helical" evidence="4">
    <location>
        <begin position="438"/>
        <end position="458"/>
    </location>
</feature>
<protein>
    <recommendedName>
        <fullName evidence="7">Glycosyl transferase family 1 domain-containing protein</fullName>
    </recommendedName>
</protein>
<reference evidence="5 6" key="1">
    <citation type="submission" date="2017-08" db="EMBL/GenBank/DDBJ databases">
        <title>Acidophilic green algal genome provides insights into adaptation to an acidic environment.</title>
        <authorList>
            <person name="Hirooka S."/>
            <person name="Hirose Y."/>
            <person name="Kanesaki Y."/>
            <person name="Higuchi S."/>
            <person name="Fujiwara T."/>
            <person name="Onuma R."/>
            <person name="Era A."/>
            <person name="Ohbayashi R."/>
            <person name="Uzuka A."/>
            <person name="Nozaki H."/>
            <person name="Yoshikawa H."/>
            <person name="Miyagishima S.Y."/>
        </authorList>
    </citation>
    <scope>NUCLEOTIDE SEQUENCE [LARGE SCALE GENOMIC DNA]</scope>
    <source>
        <strain evidence="5 6">NIES-2499</strain>
    </source>
</reference>
<evidence type="ECO:0000313" key="5">
    <source>
        <dbReference type="EMBL" id="GAX84532.1"/>
    </source>
</evidence>
<comment type="caution">
    <text evidence="5">The sequence shown here is derived from an EMBL/GenBank/DDBJ whole genome shotgun (WGS) entry which is preliminary data.</text>
</comment>
<evidence type="ECO:0000256" key="1">
    <source>
        <dbReference type="ARBA" id="ARBA00022676"/>
    </source>
</evidence>
<evidence type="ECO:0000256" key="2">
    <source>
        <dbReference type="ARBA" id="ARBA00022679"/>
    </source>
</evidence>
<evidence type="ECO:0000313" key="6">
    <source>
        <dbReference type="Proteomes" id="UP000232323"/>
    </source>
</evidence>
<feature type="region of interest" description="Disordered" evidence="3">
    <location>
        <begin position="526"/>
        <end position="560"/>
    </location>
</feature>
<keyword evidence="4" id="KW-0472">Membrane</keyword>
<evidence type="ECO:0008006" key="7">
    <source>
        <dbReference type="Google" id="ProtNLM"/>
    </source>
</evidence>
<dbReference type="SUPFAM" id="SSF53756">
    <property type="entry name" value="UDP-Glycosyltransferase/glycogen phosphorylase"/>
    <property type="match status" value="1"/>
</dbReference>
<accession>A0A250XNP9</accession>
<dbReference type="GO" id="GO:0016757">
    <property type="term" value="F:glycosyltransferase activity"/>
    <property type="evidence" value="ECO:0007669"/>
    <property type="project" value="UniProtKB-KW"/>
</dbReference>
<dbReference type="AlphaFoldDB" id="A0A250XNP9"/>
<dbReference type="Gene3D" id="3.40.50.2000">
    <property type="entry name" value="Glycogen Phosphorylase B"/>
    <property type="match status" value="1"/>
</dbReference>
<keyword evidence="1" id="KW-0328">Glycosyltransferase</keyword>
<feature type="region of interest" description="Disordered" evidence="3">
    <location>
        <begin position="466"/>
        <end position="487"/>
    </location>
</feature>
<keyword evidence="6" id="KW-1185">Reference proteome</keyword>
<feature type="compositionally biased region" description="Basic and acidic residues" evidence="3">
    <location>
        <begin position="531"/>
        <end position="544"/>
    </location>
</feature>
<keyword evidence="2" id="KW-0808">Transferase</keyword>
<dbReference type="Gene3D" id="3.40.50.11930">
    <property type="match status" value="1"/>
</dbReference>
<keyword evidence="4" id="KW-1133">Transmembrane helix</keyword>
<dbReference type="PANTHER" id="PTHR12526:SF640">
    <property type="entry name" value="COLANIC ACID BIOSYNTHESIS GLYCOSYLTRANSFERASE WCAL-RELATED"/>
    <property type="match status" value="1"/>
</dbReference>
<dbReference type="CDD" id="cd03801">
    <property type="entry name" value="GT4_PimA-like"/>
    <property type="match status" value="1"/>
</dbReference>
<dbReference type="PANTHER" id="PTHR12526">
    <property type="entry name" value="GLYCOSYLTRANSFERASE"/>
    <property type="match status" value="1"/>
</dbReference>